<proteinExistence type="predicted"/>
<evidence type="ECO:0000313" key="1">
    <source>
        <dbReference type="EMBL" id="KAH8016164.1"/>
    </source>
</evidence>
<accession>A0ACB8G9G7</accession>
<evidence type="ECO:0000313" key="2">
    <source>
        <dbReference type="Proteomes" id="UP000827872"/>
    </source>
</evidence>
<gene>
    <name evidence="1" type="ORF">K3G42_013014</name>
</gene>
<dbReference type="Proteomes" id="UP000827872">
    <property type="component" value="Linkage Group LG01"/>
</dbReference>
<reference evidence="1" key="1">
    <citation type="submission" date="2021-08" db="EMBL/GenBank/DDBJ databases">
        <title>The first chromosome-level gecko genome reveals the dynamic sex chromosomes of Neotropical dwarf geckos (Sphaerodactylidae: Sphaerodactylus).</title>
        <authorList>
            <person name="Pinto B.J."/>
            <person name="Keating S.E."/>
            <person name="Gamble T."/>
        </authorList>
    </citation>
    <scope>NUCLEOTIDE SEQUENCE</scope>
    <source>
        <strain evidence="1">TG3544</strain>
    </source>
</reference>
<protein>
    <submittedName>
        <fullName evidence="1">Uncharacterized protein</fullName>
    </submittedName>
</protein>
<dbReference type="EMBL" id="CM037614">
    <property type="protein sequence ID" value="KAH8016164.1"/>
    <property type="molecule type" value="Genomic_DNA"/>
</dbReference>
<sequence length="70" mass="7572">MPSLSLTLTLKVDSHKKDARRHGVDPAPTSFAPSLCEENLTVSAGFHFTEAKDSTQVTSRHTVEMGPMCA</sequence>
<comment type="caution">
    <text evidence="1">The sequence shown here is derived from an EMBL/GenBank/DDBJ whole genome shotgun (WGS) entry which is preliminary data.</text>
</comment>
<name>A0ACB8G9G7_9SAUR</name>
<keyword evidence="2" id="KW-1185">Reference proteome</keyword>
<organism evidence="1 2">
    <name type="scientific">Sphaerodactylus townsendi</name>
    <dbReference type="NCBI Taxonomy" id="933632"/>
    <lineage>
        <taxon>Eukaryota</taxon>
        <taxon>Metazoa</taxon>
        <taxon>Chordata</taxon>
        <taxon>Craniata</taxon>
        <taxon>Vertebrata</taxon>
        <taxon>Euteleostomi</taxon>
        <taxon>Lepidosauria</taxon>
        <taxon>Squamata</taxon>
        <taxon>Bifurcata</taxon>
        <taxon>Gekkota</taxon>
        <taxon>Sphaerodactylidae</taxon>
        <taxon>Sphaerodactylus</taxon>
    </lineage>
</organism>